<sequence length="144" mass="16836">MKTYLIIFVLLFTTGIQAQDWNLDFEKAKKIASEEDNPIILVFQGSDWCAPCIKLDREIWCSDEFKSYAKDHFVMLKADFPRREKNALSKEQQEKNNQLAEKYNPNGYFPFVIILNKNGEILGKTGYEKMTPEKYIAHLNSFIN</sequence>
<dbReference type="Pfam" id="PF13899">
    <property type="entry name" value="Thioredoxin_7"/>
    <property type="match status" value="1"/>
</dbReference>
<dbReference type="Proteomes" id="UP001257659">
    <property type="component" value="Unassembled WGS sequence"/>
</dbReference>
<dbReference type="PANTHER" id="PTHR15337">
    <property type="entry name" value="ANTERIOR GRADIENT PROTEIN-RELATED"/>
    <property type="match status" value="1"/>
</dbReference>
<dbReference type="InterPro" id="IPR013766">
    <property type="entry name" value="Thioredoxin_domain"/>
</dbReference>
<evidence type="ECO:0000313" key="3">
    <source>
        <dbReference type="EMBL" id="MDR6301501.1"/>
    </source>
</evidence>
<dbReference type="Gene3D" id="3.40.30.10">
    <property type="entry name" value="Glutaredoxin"/>
    <property type="match status" value="1"/>
</dbReference>
<evidence type="ECO:0000313" key="4">
    <source>
        <dbReference type="Proteomes" id="UP001257659"/>
    </source>
</evidence>
<dbReference type="InterPro" id="IPR051099">
    <property type="entry name" value="AGR/TXD"/>
</dbReference>
<accession>A0ABU1K7A4</accession>
<dbReference type="RefSeq" id="WP_309728969.1">
    <property type="nucleotide sequence ID" value="NZ_JAVDQA010000006.1"/>
</dbReference>
<dbReference type="PANTHER" id="PTHR15337:SF11">
    <property type="entry name" value="THIOREDOXIN DOMAIN-CONTAINING PROTEIN"/>
    <property type="match status" value="1"/>
</dbReference>
<comment type="caution">
    <text evidence="3">The sequence shown here is derived from an EMBL/GenBank/DDBJ whole genome shotgun (WGS) entry which is preliminary data.</text>
</comment>
<reference evidence="3 4" key="1">
    <citation type="submission" date="2023-07" db="EMBL/GenBank/DDBJ databases">
        <title>Genomic Encyclopedia of Type Strains, Phase IV (KMG-IV): sequencing the most valuable type-strain genomes for metagenomic binning, comparative biology and taxonomic classification.</title>
        <authorList>
            <person name="Goeker M."/>
        </authorList>
    </citation>
    <scope>NUCLEOTIDE SEQUENCE [LARGE SCALE GENOMIC DNA]</scope>
    <source>
        <strain evidence="3 4">DSM 102814</strain>
    </source>
</reference>
<gene>
    <name evidence="3" type="ORF">GGR31_002170</name>
</gene>
<dbReference type="SUPFAM" id="SSF52833">
    <property type="entry name" value="Thioredoxin-like"/>
    <property type="match status" value="1"/>
</dbReference>
<dbReference type="PROSITE" id="PS51352">
    <property type="entry name" value="THIOREDOXIN_2"/>
    <property type="match status" value="1"/>
</dbReference>
<keyword evidence="4" id="KW-1185">Reference proteome</keyword>
<evidence type="ECO:0000256" key="1">
    <source>
        <dbReference type="ARBA" id="ARBA00022729"/>
    </source>
</evidence>
<evidence type="ECO:0000259" key="2">
    <source>
        <dbReference type="PROSITE" id="PS51352"/>
    </source>
</evidence>
<organism evidence="3 4">
    <name type="scientific">Mesonia maritima</name>
    <dbReference type="NCBI Taxonomy" id="1793873"/>
    <lineage>
        <taxon>Bacteria</taxon>
        <taxon>Pseudomonadati</taxon>
        <taxon>Bacteroidota</taxon>
        <taxon>Flavobacteriia</taxon>
        <taxon>Flavobacteriales</taxon>
        <taxon>Flavobacteriaceae</taxon>
        <taxon>Mesonia</taxon>
    </lineage>
</organism>
<protein>
    <submittedName>
        <fullName evidence="3">Thioredoxin-related protein</fullName>
    </submittedName>
</protein>
<name>A0ABU1K7A4_9FLAO</name>
<dbReference type="EMBL" id="JAVDQA010000006">
    <property type="protein sequence ID" value="MDR6301501.1"/>
    <property type="molecule type" value="Genomic_DNA"/>
</dbReference>
<keyword evidence="1" id="KW-0732">Signal</keyword>
<proteinExistence type="predicted"/>
<dbReference type="InterPro" id="IPR036249">
    <property type="entry name" value="Thioredoxin-like_sf"/>
</dbReference>
<feature type="domain" description="Thioredoxin" evidence="2">
    <location>
        <begin position="1"/>
        <end position="144"/>
    </location>
</feature>